<sequence>MVKYILLALPPLVTQKGGHPTRFPNFFFFSSSSTVNSFCQLPLPRPLSSSSSNFRIHPSIEMQFSWFAAMVVLFSAIGANSAATTSSATSTTSAATTAKGSSSSSAASKPTKNAAAGNAVNNPFAFLREL</sequence>
<organism evidence="2 3">
    <name type="scientific">Aspergillus coremiiformis</name>
    <dbReference type="NCBI Taxonomy" id="138285"/>
    <lineage>
        <taxon>Eukaryota</taxon>
        <taxon>Fungi</taxon>
        <taxon>Dikarya</taxon>
        <taxon>Ascomycota</taxon>
        <taxon>Pezizomycotina</taxon>
        <taxon>Eurotiomycetes</taxon>
        <taxon>Eurotiomycetidae</taxon>
        <taxon>Eurotiales</taxon>
        <taxon>Aspergillaceae</taxon>
        <taxon>Aspergillus</taxon>
        <taxon>Aspergillus subgen. Circumdati</taxon>
    </lineage>
</organism>
<keyword evidence="3" id="KW-1185">Reference proteome</keyword>
<proteinExistence type="predicted"/>
<dbReference type="Proteomes" id="UP000327118">
    <property type="component" value="Unassembled WGS sequence"/>
</dbReference>
<reference evidence="3" key="1">
    <citation type="submission" date="2019-04" db="EMBL/GenBank/DDBJ databases">
        <title>Friends and foes A comparative genomics studyof 23 Aspergillus species from section Flavi.</title>
        <authorList>
            <consortium name="DOE Joint Genome Institute"/>
            <person name="Kjaerbolling I."/>
            <person name="Vesth T."/>
            <person name="Frisvad J.C."/>
            <person name="Nybo J.L."/>
            <person name="Theobald S."/>
            <person name="Kildgaard S."/>
            <person name="Isbrandt T."/>
            <person name="Kuo A."/>
            <person name="Sato A."/>
            <person name="Lyhne E.K."/>
            <person name="Kogle M.E."/>
            <person name="Wiebenga A."/>
            <person name="Kun R.S."/>
            <person name="Lubbers R.J."/>
            <person name="Makela M.R."/>
            <person name="Barry K."/>
            <person name="Chovatia M."/>
            <person name="Clum A."/>
            <person name="Daum C."/>
            <person name="Haridas S."/>
            <person name="He G."/>
            <person name="LaButti K."/>
            <person name="Lipzen A."/>
            <person name="Mondo S."/>
            <person name="Riley R."/>
            <person name="Salamov A."/>
            <person name="Simmons B.A."/>
            <person name="Magnuson J.K."/>
            <person name="Henrissat B."/>
            <person name="Mortensen U.H."/>
            <person name="Larsen T.O."/>
            <person name="Devries R.P."/>
            <person name="Grigoriev I.V."/>
            <person name="Machida M."/>
            <person name="Baker S.E."/>
            <person name="Andersen M.R."/>
        </authorList>
    </citation>
    <scope>NUCLEOTIDE SEQUENCE [LARGE SCALE GENOMIC DNA]</scope>
    <source>
        <strain evidence="3">CBS 553.77</strain>
    </source>
</reference>
<accession>A0A5N6Z7L4</accession>
<evidence type="ECO:0000313" key="2">
    <source>
        <dbReference type="EMBL" id="KAE8352669.1"/>
    </source>
</evidence>
<protein>
    <submittedName>
        <fullName evidence="2">Uncharacterized protein</fullName>
    </submittedName>
</protein>
<evidence type="ECO:0000256" key="1">
    <source>
        <dbReference type="SAM" id="MobiDB-lite"/>
    </source>
</evidence>
<evidence type="ECO:0000313" key="3">
    <source>
        <dbReference type="Proteomes" id="UP000327118"/>
    </source>
</evidence>
<dbReference type="EMBL" id="ML739122">
    <property type="protein sequence ID" value="KAE8352669.1"/>
    <property type="molecule type" value="Genomic_DNA"/>
</dbReference>
<name>A0A5N6Z7L4_9EURO</name>
<dbReference type="AlphaFoldDB" id="A0A5N6Z7L4"/>
<gene>
    <name evidence="2" type="ORF">BDV28DRAFT_134714</name>
</gene>
<feature type="region of interest" description="Disordered" evidence="1">
    <location>
        <begin position="84"/>
        <end position="115"/>
    </location>
</feature>